<dbReference type="Proteomes" id="UP000662904">
    <property type="component" value="Chromosome"/>
</dbReference>
<dbReference type="GO" id="GO:0008687">
    <property type="term" value="F:3,4-dihydroxyphenylacetate 2,3-dioxygenase activity"/>
    <property type="evidence" value="ECO:0007669"/>
    <property type="project" value="UniProtKB-EC"/>
</dbReference>
<dbReference type="SUPFAM" id="SSF143447">
    <property type="entry name" value="AMMECR1-like"/>
    <property type="match status" value="1"/>
</dbReference>
<evidence type="ECO:0000313" key="3">
    <source>
        <dbReference type="Proteomes" id="UP000662904"/>
    </source>
</evidence>
<dbReference type="InterPro" id="IPR027623">
    <property type="entry name" value="AmmeMemoSam_A"/>
</dbReference>
<organism evidence="2 3">
    <name type="scientific">Koleobacter methoxysyntrophicus</name>
    <dbReference type="NCBI Taxonomy" id="2751313"/>
    <lineage>
        <taxon>Bacteria</taxon>
        <taxon>Bacillati</taxon>
        <taxon>Bacillota</taxon>
        <taxon>Clostridia</taxon>
        <taxon>Koleobacterales</taxon>
        <taxon>Koleobacteraceae</taxon>
        <taxon>Koleobacter</taxon>
    </lineage>
</organism>
<reference evidence="2" key="1">
    <citation type="submission" date="2020-07" db="EMBL/GenBank/DDBJ databases">
        <title>Koleobacter methoxysyntrophicus gen. nov., sp. nov., a novel anaerobic bacterium isolated from deep subsurface oil field and proposal of Koleobacterales ord. nov. in the phylum Firmicutes.</title>
        <authorList>
            <person name="Sakamoto S."/>
            <person name="Tamaki H."/>
        </authorList>
    </citation>
    <scope>NUCLEOTIDE SEQUENCE</scope>
    <source>
        <strain evidence="2">NRmbB1</strain>
    </source>
</reference>
<dbReference type="EC" id="1.13.11.15" evidence="2"/>
<dbReference type="InterPro" id="IPR002733">
    <property type="entry name" value="AMMECR1_domain"/>
</dbReference>
<name>A0A8A0RIJ2_9FIRM</name>
<dbReference type="Pfam" id="PF02900">
    <property type="entry name" value="LigB"/>
    <property type="match status" value="1"/>
</dbReference>
<dbReference type="CDD" id="cd07951">
    <property type="entry name" value="ED_3B_N_AMMECR1"/>
    <property type="match status" value="1"/>
</dbReference>
<dbReference type="Gene3D" id="3.40.830.10">
    <property type="entry name" value="LigB-like"/>
    <property type="match status" value="1"/>
</dbReference>
<keyword evidence="2" id="KW-0560">Oxidoreductase</keyword>
<dbReference type="Gene3D" id="3.30.700.20">
    <property type="entry name" value="Hypothetical protein ph0010, domain 1"/>
    <property type="match status" value="1"/>
</dbReference>
<dbReference type="PANTHER" id="PTHR13016">
    <property type="entry name" value="AMMECR1 HOMOLOG"/>
    <property type="match status" value="1"/>
</dbReference>
<sequence>MKNLLAGYLFPHPPIMIPEVGGREVEKIQKTYNAALEASRDIKEHYPETVVLITPHGPVFRDGICISVSPYLEGDLRNFGAGGLTFSFENDTALVKIIMEKAGKENILTAPLDKNTARGYGVSSRLDHGTLVPLYFISKENREFKLVHISMGLLPYEELYVFGRLIRDSLDALNRKGVVVASGDLSHRLTPDAPAGYNPRGKEFDEKLVNALKVFDIEGIMNIEAGLIEKAGECGLRPIIILMGALDGMNVEPEVLSYEGPFGVGYCIARFHVKNGNPAEGKADKLFRLREEKMKEKRAGEDPYVSLARKSLESYVKEGVVIEPPEGLPEELYRERAGVFVSIKKHGHLRGCIGTIAPTRDCIAREIIENAISAGCRDPRFFPVEEDELNHLEYSVDVLKEPEPVSSMEQLDPERYGVIVRKGKRTGLLLPNLEGIDTVEEQVEIACQKADINPKEGFQIERFEVIRHH</sequence>
<accession>A0A8A0RIJ2</accession>
<dbReference type="InterPro" id="IPR036071">
    <property type="entry name" value="AMMECR1_dom_sf"/>
</dbReference>
<gene>
    <name evidence="2" type="primary">hpcB</name>
    <name evidence="2" type="ORF">H0A61_00601</name>
</gene>
<evidence type="ECO:0000313" key="2">
    <source>
        <dbReference type="EMBL" id="QSQ08281.1"/>
    </source>
</evidence>
<dbReference type="GO" id="GO:0008198">
    <property type="term" value="F:ferrous iron binding"/>
    <property type="evidence" value="ECO:0007669"/>
    <property type="project" value="InterPro"/>
</dbReference>
<keyword evidence="3" id="KW-1185">Reference proteome</keyword>
<feature type="domain" description="AMMECR1" evidence="1">
    <location>
        <begin position="299"/>
        <end position="469"/>
    </location>
</feature>
<dbReference type="Gene3D" id="3.30.1490.150">
    <property type="entry name" value="Hypothetical protein ph0010, domain 2"/>
    <property type="match status" value="1"/>
</dbReference>
<dbReference type="EMBL" id="CP059066">
    <property type="protein sequence ID" value="QSQ08281.1"/>
    <property type="molecule type" value="Genomic_DNA"/>
</dbReference>
<dbReference type="KEGG" id="kme:H0A61_00601"/>
<proteinExistence type="predicted"/>
<dbReference type="PROSITE" id="PS51112">
    <property type="entry name" value="AMMECR1"/>
    <property type="match status" value="1"/>
</dbReference>
<dbReference type="NCBIfam" id="TIGR04336">
    <property type="entry name" value="AmmeMemoSam_B"/>
    <property type="match status" value="1"/>
</dbReference>
<protein>
    <submittedName>
        <fullName evidence="2">3,4-dihydroxyphenylacetate 2,3-dioxygenase</fullName>
        <ecNumber evidence="2">1.13.11.15</ecNumber>
    </submittedName>
</protein>
<dbReference type="NCBIfam" id="TIGR04335">
    <property type="entry name" value="AmmeMemoSam_A"/>
    <property type="match status" value="1"/>
</dbReference>
<dbReference type="SUPFAM" id="SSF53213">
    <property type="entry name" value="LigB-like"/>
    <property type="match status" value="1"/>
</dbReference>
<dbReference type="RefSeq" id="WP_206708501.1">
    <property type="nucleotide sequence ID" value="NZ_CP059066.1"/>
</dbReference>
<dbReference type="InterPro" id="IPR004183">
    <property type="entry name" value="Xdiol_dOase_suB"/>
</dbReference>
<dbReference type="Pfam" id="PF01871">
    <property type="entry name" value="AMMECR1"/>
    <property type="match status" value="1"/>
</dbReference>
<evidence type="ECO:0000259" key="1">
    <source>
        <dbReference type="PROSITE" id="PS51112"/>
    </source>
</evidence>
<dbReference type="InterPro" id="IPR027485">
    <property type="entry name" value="AMMECR1_N"/>
</dbReference>
<dbReference type="AlphaFoldDB" id="A0A8A0RIJ2"/>
<dbReference type="PANTHER" id="PTHR13016:SF0">
    <property type="entry name" value="AMME SYNDROME CANDIDATE GENE 1 PROTEIN"/>
    <property type="match status" value="1"/>
</dbReference>
<dbReference type="InterPro" id="IPR023473">
    <property type="entry name" value="AMMECR1"/>
</dbReference>